<reference evidence="2 3" key="1">
    <citation type="journal article" date="1998" name="Science">
        <title>Genome sequence of the nematode C. elegans: a platform for investigating biology.</title>
        <authorList>
            <consortium name="The C. elegans sequencing consortium"/>
            <person name="Sulson J.E."/>
            <person name="Waterston R."/>
        </authorList>
    </citation>
    <scope>NUCLEOTIDE SEQUENCE [LARGE SCALE GENOMIC DNA]</scope>
    <source>
        <strain evidence="2 3">Bristol N2</strain>
    </source>
</reference>
<evidence type="ECO:0000313" key="4">
    <source>
        <dbReference type="WormBase" id="Y102A5C.29"/>
    </source>
</evidence>
<dbReference type="FunCoup" id="Q9XX84">
    <property type="interactions" value="92"/>
</dbReference>
<feature type="transmembrane region" description="Helical" evidence="1">
    <location>
        <begin position="12"/>
        <end position="36"/>
    </location>
</feature>
<feature type="transmembrane region" description="Helical" evidence="1">
    <location>
        <begin position="137"/>
        <end position="155"/>
    </location>
</feature>
<name>Q9XX84_CAEEL</name>
<feature type="transmembrane region" description="Helical" evidence="1">
    <location>
        <begin position="243"/>
        <end position="265"/>
    </location>
</feature>
<dbReference type="WormBase" id="Y102A5C.29">
    <property type="protein sequence ID" value="CE20401"/>
    <property type="gene ID" value="WBGene00005521"/>
    <property type="gene designation" value="sri-9"/>
</dbReference>
<evidence type="ECO:0000256" key="1">
    <source>
        <dbReference type="SAM" id="Phobius"/>
    </source>
</evidence>
<dbReference type="GeneID" id="190852"/>
<dbReference type="STRING" id="6239.Y102A5C.29.1"/>
<dbReference type="HOGENOM" id="CLU_067919_0_0_1"/>
<feature type="transmembrane region" description="Helical" evidence="1">
    <location>
        <begin position="48"/>
        <end position="73"/>
    </location>
</feature>
<dbReference type="Pfam" id="PF10327">
    <property type="entry name" value="7TM_GPCR_Sri"/>
    <property type="match status" value="1"/>
</dbReference>
<dbReference type="RefSeq" id="NP_507301.1">
    <property type="nucleotide sequence ID" value="NM_074900.1"/>
</dbReference>
<organism evidence="2 3">
    <name type="scientific">Caenorhabditis elegans</name>
    <dbReference type="NCBI Taxonomy" id="6239"/>
    <lineage>
        <taxon>Eukaryota</taxon>
        <taxon>Metazoa</taxon>
        <taxon>Ecdysozoa</taxon>
        <taxon>Nematoda</taxon>
        <taxon>Chromadorea</taxon>
        <taxon>Rhabditida</taxon>
        <taxon>Rhabditina</taxon>
        <taxon>Rhabditomorpha</taxon>
        <taxon>Rhabditoidea</taxon>
        <taxon>Rhabditidae</taxon>
        <taxon>Peloderinae</taxon>
        <taxon>Caenorhabditis</taxon>
    </lineage>
</organism>
<dbReference type="PIR" id="T26349">
    <property type="entry name" value="T26349"/>
</dbReference>
<dbReference type="GO" id="GO:0050907">
    <property type="term" value="P:detection of chemical stimulus involved in sensory perception"/>
    <property type="evidence" value="ECO:0000318"/>
    <property type="project" value="GO_Central"/>
</dbReference>
<dbReference type="PANTHER" id="PTHR46964">
    <property type="entry name" value="SERPENTINE RECEPTOR, CLASS I-RELATED"/>
    <property type="match status" value="1"/>
</dbReference>
<sequence>MTAPCPEAPPDGFLLTLHLIGGISLLMNLLTMYMIWFESPGMHGYRYCLTYVQIVSFLVEFIMAVVIPIHIFLPMKGGITLREGFRTIMSNQMALTIWIFLLCLVLPASITCFIYRHNAASQINENSNSSTKYSHKTLAMILNHIFPFLTAFGTWQCQNTTEQKYEYVRQNYPQCLFWVANDNFEAYDYHENPWIIRTVGAGIGFLVVSSAHGAFLGVHTMIVLQRLRSHMSVQTYQMHRTALISLAMQMVCPCVFIFVVYFYALVAWIDDVELQVYISRCPCIMSTHSLLLCTVMIMSNKNYRQVLKDKLSKLFRLSRPIGSQIGSEVEPSMMRTFNNVVVVAPVS</sequence>
<evidence type="ECO:0000313" key="3">
    <source>
        <dbReference type="Proteomes" id="UP000001940"/>
    </source>
</evidence>
<proteinExistence type="predicted"/>
<feature type="transmembrane region" description="Helical" evidence="1">
    <location>
        <begin position="194"/>
        <end position="222"/>
    </location>
</feature>
<dbReference type="InterPro" id="IPR019429">
    <property type="entry name" value="7TM_GPCR_serpentine_rcpt_Sri"/>
</dbReference>
<dbReference type="InParanoid" id="Q9XX84"/>
<dbReference type="UCSC" id="Y102A5C.29">
    <property type="organism name" value="c. elegans"/>
</dbReference>
<dbReference type="PANTHER" id="PTHR46964:SF1">
    <property type="entry name" value="G PROTEIN-COUPLED RECEPTOR-RELATED"/>
    <property type="match status" value="1"/>
</dbReference>
<keyword evidence="2" id="KW-0675">Receptor</keyword>
<keyword evidence="1" id="KW-0812">Transmembrane</keyword>
<dbReference type="PaxDb" id="6239-Y102A5C.29"/>
<dbReference type="AlphaFoldDB" id="Q9XX84"/>
<accession>Q9XX84</accession>
<feature type="transmembrane region" description="Helical" evidence="1">
    <location>
        <begin position="93"/>
        <end position="116"/>
    </location>
</feature>
<keyword evidence="1" id="KW-1133">Transmembrane helix</keyword>
<dbReference type="SMR" id="Q9XX84"/>
<keyword evidence="3" id="KW-1185">Reference proteome</keyword>
<dbReference type="KEGG" id="cel:CELE_Y102A5C.29"/>
<dbReference type="EMBL" id="BX284605">
    <property type="protein sequence ID" value="CAA20951.1"/>
    <property type="molecule type" value="Genomic_DNA"/>
</dbReference>
<feature type="transmembrane region" description="Helical" evidence="1">
    <location>
        <begin position="277"/>
        <end position="298"/>
    </location>
</feature>
<dbReference type="CTD" id="190852"/>
<dbReference type="Proteomes" id="UP000001940">
    <property type="component" value="Chromosome V"/>
</dbReference>
<dbReference type="PhylomeDB" id="Q9XX84"/>
<dbReference type="AGR" id="WB:WBGene00005521"/>
<protein>
    <submittedName>
        <fullName evidence="2">G protein-coupled receptor</fullName>
    </submittedName>
</protein>
<evidence type="ECO:0000313" key="2">
    <source>
        <dbReference type="EMBL" id="CAA20951.1"/>
    </source>
</evidence>
<gene>
    <name evidence="2 4" type="primary">sri-9</name>
    <name evidence="2" type="ORF">CELE_Y102A5C.29</name>
    <name evidence="4" type="ORF">Y102A5C.29</name>
</gene>
<dbReference type="eggNOG" id="ENOG502R2JW">
    <property type="taxonomic scope" value="Eukaryota"/>
</dbReference>
<keyword evidence="1" id="KW-0472">Membrane</keyword>